<reference evidence="5" key="1">
    <citation type="submission" date="2020-04" db="EMBL/GenBank/DDBJ databases">
        <title>Analysis of mating type loci in Filobasidium floriforme.</title>
        <authorList>
            <person name="Nowrousian M."/>
        </authorList>
    </citation>
    <scope>NUCLEOTIDE SEQUENCE</scope>
    <source>
        <strain evidence="5">CBS 6242</strain>
    </source>
</reference>
<dbReference type="InterPro" id="IPR005511">
    <property type="entry name" value="SMP-30"/>
</dbReference>
<dbReference type="Gene3D" id="2.120.10.30">
    <property type="entry name" value="TolB, C-terminal domain"/>
    <property type="match status" value="1"/>
</dbReference>
<dbReference type="PRINTS" id="PR01790">
    <property type="entry name" value="SMP30FAMILY"/>
</dbReference>
<organism evidence="5 6">
    <name type="scientific">Filobasidium floriforme</name>
    <dbReference type="NCBI Taxonomy" id="5210"/>
    <lineage>
        <taxon>Eukaryota</taxon>
        <taxon>Fungi</taxon>
        <taxon>Dikarya</taxon>
        <taxon>Basidiomycota</taxon>
        <taxon>Agaricomycotina</taxon>
        <taxon>Tremellomycetes</taxon>
        <taxon>Filobasidiales</taxon>
        <taxon>Filobasidiaceae</taxon>
        <taxon>Filobasidium</taxon>
    </lineage>
</organism>
<dbReference type="PANTHER" id="PTHR10907">
    <property type="entry name" value="REGUCALCIN"/>
    <property type="match status" value="1"/>
</dbReference>
<proteinExistence type="inferred from homology"/>
<feature type="domain" description="SMP-30/Gluconolactonase/LRE-like region" evidence="4">
    <location>
        <begin position="18"/>
        <end position="289"/>
    </location>
</feature>
<dbReference type="Pfam" id="PF08450">
    <property type="entry name" value="SGL"/>
    <property type="match status" value="1"/>
</dbReference>
<dbReference type="PANTHER" id="PTHR10907:SF47">
    <property type="entry name" value="REGUCALCIN"/>
    <property type="match status" value="1"/>
</dbReference>
<comment type="cofactor">
    <cofactor evidence="3">
        <name>Zn(2+)</name>
        <dbReference type="ChEBI" id="CHEBI:29105"/>
    </cofactor>
    <text evidence="3">Binds 1 divalent metal cation per subunit.</text>
</comment>
<evidence type="ECO:0000313" key="5">
    <source>
        <dbReference type="EMBL" id="KAG7528032.1"/>
    </source>
</evidence>
<feature type="binding site" evidence="3">
    <location>
        <position position="133"/>
    </location>
    <ligand>
        <name>substrate</name>
    </ligand>
</feature>
<evidence type="ECO:0000313" key="6">
    <source>
        <dbReference type="Proteomes" id="UP000812966"/>
    </source>
</evidence>
<dbReference type="InterPro" id="IPR011042">
    <property type="entry name" value="6-blade_b-propeller_TolB-like"/>
</dbReference>
<accession>A0A8K0JEX1</accession>
<dbReference type="Proteomes" id="UP000812966">
    <property type="component" value="Unassembled WGS sequence"/>
</dbReference>
<gene>
    <name evidence="5" type="ORF">FFLO_06452</name>
</gene>
<dbReference type="InterPro" id="IPR013658">
    <property type="entry name" value="SGL"/>
</dbReference>
<sequence length="325" mass="36235">MVRVITLDEPFLPVQNDLGEGCLWDSKTGLLHWVDIFRSTIHTLDPKTMNHSVDDYSECDTVITSLIQLKDGSGFIGSHLKHLAFFPNPTKPIRPFPKSTTTKRTSQPLEGSKAFEIPAKYFEAGEDGVHRFNDGAADAKGRLWIGTMGHKEAGYNGQLFRYDPDGHVELVYEGIGVSNGIGFSPDNKIMYYIDSPTRVIYQMDFDLESGRVSNRRTLLDSSSFDDGVFDGLCMDAEGAVWAARWGDNRVVRVLPDGKVDLEIRIPGARCITCCVFGGDDMEDLFIVTASCKDKPELNEKYPQGGDLFKIRVDGIKGVERYKFGN</sequence>
<dbReference type="GO" id="GO:0005509">
    <property type="term" value="F:calcium ion binding"/>
    <property type="evidence" value="ECO:0007669"/>
    <property type="project" value="TreeGrafter"/>
</dbReference>
<dbReference type="GO" id="GO:0019853">
    <property type="term" value="P:L-ascorbic acid biosynthetic process"/>
    <property type="evidence" value="ECO:0007669"/>
    <property type="project" value="TreeGrafter"/>
</dbReference>
<keyword evidence="3" id="KW-0862">Zinc</keyword>
<evidence type="ECO:0000256" key="3">
    <source>
        <dbReference type="PIRSR" id="PIRSR605511-2"/>
    </source>
</evidence>
<keyword evidence="3" id="KW-0479">Metal-binding</keyword>
<dbReference type="GO" id="GO:0004341">
    <property type="term" value="F:gluconolactonase activity"/>
    <property type="evidence" value="ECO:0007669"/>
    <property type="project" value="TreeGrafter"/>
</dbReference>
<name>A0A8K0JEX1_9TREE</name>
<dbReference type="EMBL" id="JABELV010000212">
    <property type="protein sequence ID" value="KAG7528032.1"/>
    <property type="molecule type" value="Genomic_DNA"/>
</dbReference>
<comment type="similarity">
    <text evidence="1">Belongs to the SMP-30/CGR1 family.</text>
</comment>
<feature type="binding site" evidence="3">
    <location>
        <position position="179"/>
    </location>
    <ligand>
        <name>a divalent metal cation</name>
        <dbReference type="ChEBI" id="CHEBI:60240"/>
    </ligand>
</feature>
<dbReference type="SUPFAM" id="SSF63829">
    <property type="entry name" value="Calcium-dependent phosphotriesterase"/>
    <property type="match status" value="1"/>
</dbReference>
<feature type="binding site" evidence="3">
    <location>
        <position position="20"/>
    </location>
    <ligand>
        <name>a divalent metal cation</name>
        <dbReference type="ChEBI" id="CHEBI:60240"/>
    </ligand>
</feature>
<feature type="binding site" evidence="3">
    <location>
        <position position="230"/>
    </location>
    <ligand>
        <name>a divalent metal cation</name>
        <dbReference type="ChEBI" id="CHEBI:60240"/>
    </ligand>
</feature>
<evidence type="ECO:0000259" key="4">
    <source>
        <dbReference type="Pfam" id="PF08450"/>
    </source>
</evidence>
<evidence type="ECO:0000256" key="1">
    <source>
        <dbReference type="ARBA" id="ARBA00008853"/>
    </source>
</evidence>
<evidence type="ECO:0000256" key="2">
    <source>
        <dbReference type="PIRSR" id="PIRSR605511-1"/>
    </source>
</evidence>
<protein>
    <recommendedName>
        <fullName evidence="4">SMP-30/Gluconolactonase/LRE-like region domain-containing protein</fullName>
    </recommendedName>
</protein>
<keyword evidence="6" id="KW-1185">Reference proteome</keyword>
<dbReference type="AlphaFoldDB" id="A0A8K0JEX1"/>
<feature type="active site" description="Proton donor/acceptor" evidence="2">
    <location>
        <position position="230"/>
    </location>
</feature>
<comment type="caution">
    <text evidence="5">The sequence shown here is derived from an EMBL/GenBank/DDBJ whole genome shotgun (WGS) entry which is preliminary data.</text>
</comment>
<feature type="binding site" evidence="3">
    <location>
        <position position="131"/>
    </location>
    <ligand>
        <name>substrate</name>
    </ligand>
</feature>